<organism evidence="1 2">
    <name type="scientific">Celerinatantimonas diazotrophica</name>
    <dbReference type="NCBI Taxonomy" id="412034"/>
    <lineage>
        <taxon>Bacteria</taxon>
        <taxon>Pseudomonadati</taxon>
        <taxon>Pseudomonadota</taxon>
        <taxon>Gammaproteobacteria</taxon>
        <taxon>Celerinatantimonadaceae</taxon>
        <taxon>Celerinatantimonas</taxon>
    </lineage>
</organism>
<keyword evidence="2" id="KW-1185">Reference proteome</keyword>
<gene>
    <name evidence="1" type="ORF">EV690_2358</name>
</gene>
<evidence type="ECO:0000313" key="1">
    <source>
        <dbReference type="EMBL" id="TCK47340.1"/>
    </source>
</evidence>
<evidence type="ECO:0000313" key="2">
    <source>
        <dbReference type="Proteomes" id="UP000295565"/>
    </source>
</evidence>
<protein>
    <submittedName>
        <fullName evidence="1">Uncharacterized protein</fullName>
    </submittedName>
</protein>
<accession>A0A4R1J9Z0</accession>
<dbReference type="Proteomes" id="UP000295565">
    <property type="component" value="Unassembled WGS sequence"/>
</dbReference>
<sequence length="49" mass="5580">MAEEIGKPQSFMNIIKPLAYRQGRSAPFMLSLWKTNIEAMNNGPRLLKS</sequence>
<dbReference type="AlphaFoldDB" id="A0A4R1J9Z0"/>
<proteinExistence type="predicted"/>
<comment type="caution">
    <text evidence="1">The sequence shown here is derived from an EMBL/GenBank/DDBJ whole genome shotgun (WGS) entry which is preliminary data.</text>
</comment>
<reference evidence="1 2" key="1">
    <citation type="submission" date="2019-03" db="EMBL/GenBank/DDBJ databases">
        <title>Genomic Encyclopedia of Type Strains, Phase IV (KMG-IV): sequencing the most valuable type-strain genomes for metagenomic binning, comparative biology and taxonomic classification.</title>
        <authorList>
            <person name="Goeker M."/>
        </authorList>
    </citation>
    <scope>NUCLEOTIDE SEQUENCE [LARGE SCALE GENOMIC DNA]</scope>
    <source>
        <strain evidence="1 2">DSM 18577</strain>
    </source>
</reference>
<dbReference type="EMBL" id="SMGD01000014">
    <property type="protein sequence ID" value="TCK47340.1"/>
    <property type="molecule type" value="Genomic_DNA"/>
</dbReference>
<name>A0A4R1J9Z0_9GAMM</name>